<dbReference type="Pfam" id="PF01753">
    <property type="entry name" value="zf-MYND"/>
    <property type="match status" value="1"/>
</dbReference>
<feature type="transmembrane region" description="Helical" evidence="5">
    <location>
        <begin position="179"/>
        <end position="202"/>
    </location>
</feature>
<protein>
    <recommendedName>
        <fullName evidence="6">MYND-type domain-containing protein</fullName>
    </recommendedName>
</protein>
<dbReference type="Gene3D" id="6.10.140.2220">
    <property type="match status" value="1"/>
</dbReference>
<keyword evidence="5" id="KW-0812">Transmembrane</keyword>
<evidence type="ECO:0000256" key="5">
    <source>
        <dbReference type="SAM" id="Phobius"/>
    </source>
</evidence>
<organism evidence="7 8">
    <name type="scientific">Neofusicoccum ribis</name>
    <dbReference type="NCBI Taxonomy" id="45134"/>
    <lineage>
        <taxon>Eukaryota</taxon>
        <taxon>Fungi</taxon>
        <taxon>Dikarya</taxon>
        <taxon>Ascomycota</taxon>
        <taxon>Pezizomycotina</taxon>
        <taxon>Dothideomycetes</taxon>
        <taxon>Dothideomycetes incertae sedis</taxon>
        <taxon>Botryosphaeriales</taxon>
        <taxon>Botryosphaeriaceae</taxon>
        <taxon>Neofusicoccum</taxon>
    </lineage>
</organism>
<dbReference type="InterPro" id="IPR027974">
    <property type="entry name" value="DUF4470"/>
</dbReference>
<evidence type="ECO:0000256" key="3">
    <source>
        <dbReference type="ARBA" id="ARBA00022833"/>
    </source>
</evidence>
<keyword evidence="5" id="KW-1133">Transmembrane helix</keyword>
<dbReference type="Proteomes" id="UP001521116">
    <property type="component" value="Unassembled WGS sequence"/>
</dbReference>
<sequence>MSDRDQALQDRLVFPEKCPCANINSATGKQCHKVGIKACSDCYLVLYCSKECQKSHWKQHKTDCKSKLMKTTWRPSYESEQRKPAFVRNVTSPADKTVTYGKKKFFWGNVPALDMLNLAHNEGATYVKDLRLLFAASGDLRHVVKTIAGITSTSASISSQDITAVINDRDFDIVARNAIILLTALYVVPAPAAAAAMLHTWYSALLPPSVLQRLHSTVLPLIRAACAKTASKLPDQLLGKTFTHGRCSARLVLTKRCWDALQAYLEVPSGLTAAEAQRVRGATVVSPARRDYVDRALFCQPPAWRAATMRFRSEGVLMPFGAATRAFDVPNPTMFQERDVWPMMDSADPLAGWAIEDALRKTPLAKNDLYGGLFFHISELLMDFCEKVQKMKISFVLLHVDAIDLPKTLANDFNLTKSFDRIEVSNIADGGYLGSKCLDIFAPLLRPLDENPCATLVTLFINAVTEVQTNADMMDIMVREMRHVVALLPPVKQSTAAQSGNADSIRRIQAFDLFRDFDSLWTRYEQRHGFDGVAKGVGLRAKSKHTIIKPWPMRLKKAPTKAEFERLFGSSHTGEERYVEWQRVR</sequence>
<dbReference type="Pfam" id="PF14737">
    <property type="entry name" value="DUF4470"/>
    <property type="match status" value="1"/>
</dbReference>
<keyword evidence="5" id="KW-0472">Membrane</keyword>
<dbReference type="SUPFAM" id="SSF144232">
    <property type="entry name" value="HIT/MYND zinc finger-like"/>
    <property type="match status" value="1"/>
</dbReference>
<reference evidence="7 8" key="1">
    <citation type="submission" date="2024-02" db="EMBL/GenBank/DDBJ databases">
        <title>De novo assembly and annotation of 12 fungi associated with fruit tree decline syndrome in Ontario, Canada.</title>
        <authorList>
            <person name="Sulman M."/>
            <person name="Ellouze W."/>
            <person name="Ilyukhin E."/>
        </authorList>
    </citation>
    <scope>NUCLEOTIDE SEQUENCE [LARGE SCALE GENOMIC DNA]</scope>
    <source>
        <strain evidence="7 8">M1-105</strain>
    </source>
</reference>
<dbReference type="EMBL" id="JAJVDC020000325">
    <property type="protein sequence ID" value="KAL1615273.1"/>
    <property type="molecule type" value="Genomic_DNA"/>
</dbReference>
<keyword evidence="8" id="KW-1185">Reference proteome</keyword>
<comment type="caution">
    <text evidence="7">The sequence shown here is derived from an EMBL/GenBank/DDBJ whole genome shotgun (WGS) entry which is preliminary data.</text>
</comment>
<accession>A0ABR3SAF0</accession>
<evidence type="ECO:0000313" key="8">
    <source>
        <dbReference type="Proteomes" id="UP001521116"/>
    </source>
</evidence>
<evidence type="ECO:0000259" key="6">
    <source>
        <dbReference type="PROSITE" id="PS50865"/>
    </source>
</evidence>
<keyword evidence="1" id="KW-0479">Metal-binding</keyword>
<evidence type="ECO:0000256" key="4">
    <source>
        <dbReference type="PROSITE-ProRule" id="PRU00134"/>
    </source>
</evidence>
<keyword evidence="3" id="KW-0862">Zinc</keyword>
<name>A0ABR3SAF0_9PEZI</name>
<evidence type="ECO:0000256" key="2">
    <source>
        <dbReference type="ARBA" id="ARBA00022771"/>
    </source>
</evidence>
<dbReference type="PROSITE" id="PS50865">
    <property type="entry name" value="ZF_MYND_2"/>
    <property type="match status" value="1"/>
</dbReference>
<gene>
    <name evidence="7" type="ORF">SLS56_011873</name>
</gene>
<evidence type="ECO:0000313" key="7">
    <source>
        <dbReference type="EMBL" id="KAL1615273.1"/>
    </source>
</evidence>
<proteinExistence type="predicted"/>
<feature type="domain" description="MYND-type" evidence="6">
    <location>
        <begin position="20"/>
        <end position="64"/>
    </location>
</feature>
<dbReference type="InterPro" id="IPR002893">
    <property type="entry name" value="Znf_MYND"/>
</dbReference>
<evidence type="ECO:0000256" key="1">
    <source>
        <dbReference type="ARBA" id="ARBA00022723"/>
    </source>
</evidence>
<keyword evidence="2 4" id="KW-0863">Zinc-finger</keyword>